<sequence length="61" mass="6613">MEGICLQHLDVVSCLEPESCRDQMSGAAVPLEVTNPKDIALAGCFVVVRVRADLSISQKLR</sequence>
<dbReference type="EMBL" id="CP045894">
    <property type="protein sequence ID" value="QQP55210.1"/>
    <property type="molecule type" value="Genomic_DNA"/>
</dbReference>
<reference evidence="2" key="1">
    <citation type="submission" date="2021-01" db="EMBL/GenBank/DDBJ databases">
        <title>Caligus Genome Assembly.</title>
        <authorList>
            <person name="Gallardo-Escarate C."/>
        </authorList>
    </citation>
    <scope>NUCLEOTIDE SEQUENCE [LARGE SCALE GENOMIC DNA]</scope>
</reference>
<gene>
    <name evidence="1" type="ORF">FKW44_008329</name>
</gene>
<accession>A0A7T8KFY5</accession>
<name>A0A7T8KFY5_CALRO</name>
<protein>
    <submittedName>
        <fullName evidence="1">Uncharacterized protein</fullName>
    </submittedName>
</protein>
<evidence type="ECO:0000313" key="2">
    <source>
        <dbReference type="Proteomes" id="UP000595437"/>
    </source>
</evidence>
<proteinExistence type="predicted"/>
<keyword evidence="2" id="KW-1185">Reference proteome</keyword>
<dbReference type="Proteomes" id="UP000595437">
    <property type="component" value="Chromosome 5"/>
</dbReference>
<evidence type="ECO:0000313" key="1">
    <source>
        <dbReference type="EMBL" id="QQP55210.1"/>
    </source>
</evidence>
<dbReference type="AlphaFoldDB" id="A0A7T8KFY5"/>
<organism evidence="1 2">
    <name type="scientific">Caligus rogercresseyi</name>
    <name type="common">Sea louse</name>
    <dbReference type="NCBI Taxonomy" id="217165"/>
    <lineage>
        <taxon>Eukaryota</taxon>
        <taxon>Metazoa</taxon>
        <taxon>Ecdysozoa</taxon>
        <taxon>Arthropoda</taxon>
        <taxon>Crustacea</taxon>
        <taxon>Multicrustacea</taxon>
        <taxon>Hexanauplia</taxon>
        <taxon>Copepoda</taxon>
        <taxon>Siphonostomatoida</taxon>
        <taxon>Caligidae</taxon>
        <taxon>Caligus</taxon>
    </lineage>
</organism>